<evidence type="ECO:0000313" key="4">
    <source>
        <dbReference type="Proteomes" id="UP000657372"/>
    </source>
</evidence>
<gene>
    <name evidence="3" type="ORF">IXC47_17160</name>
</gene>
<feature type="transmembrane region" description="Helical" evidence="2">
    <location>
        <begin position="141"/>
        <end position="160"/>
    </location>
</feature>
<feature type="transmembrane region" description="Helical" evidence="2">
    <location>
        <begin position="303"/>
        <end position="325"/>
    </location>
</feature>
<protein>
    <submittedName>
        <fullName evidence="3">Uncharacterized protein</fullName>
    </submittedName>
</protein>
<feature type="transmembrane region" description="Helical" evidence="2">
    <location>
        <begin position="223"/>
        <end position="243"/>
    </location>
</feature>
<proteinExistence type="predicted"/>
<feature type="region of interest" description="Disordered" evidence="1">
    <location>
        <begin position="461"/>
        <end position="484"/>
    </location>
</feature>
<feature type="transmembrane region" description="Helical" evidence="2">
    <location>
        <begin position="108"/>
        <end position="129"/>
    </location>
</feature>
<dbReference type="Proteomes" id="UP000657372">
    <property type="component" value="Unassembled WGS sequence"/>
</dbReference>
<keyword evidence="4" id="KW-1185">Reference proteome</keyword>
<reference evidence="3 4" key="1">
    <citation type="submission" date="2020-11" db="EMBL/GenBank/DDBJ databases">
        <title>WGS of Herminiimonas contaminans strain Marseille-Q4544 isolated from planarians Schmidtea mediterranea.</title>
        <authorList>
            <person name="Kangale L."/>
        </authorList>
    </citation>
    <scope>NUCLEOTIDE SEQUENCE [LARGE SCALE GENOMIC DNA]</scope>
    <source>
        <strain evidence="3 4">Marseille-Q4544</strain>
    </source>
</reference>
<evidence type="ECO:0000313" key="3">
    <source>
        <dbReference type="EMBL" id="MBF8179414.1"/>
    </source>
</evidence>
<feature type="transmembrane region" description="Helical" evidence="2">
    <location>
        <begin position="12"/>
        <end position="28"/>
    </location>
</feature>
<keyword evidence="2" id="KW-1133">Transmembrane helix</keyword>
<keyword evidence="2" id="KW-0812">Transmembrane</keyword>
<feature type="compositionally biased region" description="Basic and acidic residues" evidence="1">
    <location>
        <begin position="461"/>
        <end position="478"/>
    </location>
</feature>
<keyword evidence="2" id="KW-0472">Membrane</keyword>
<evidence type="ECO:0000256" key="2">
    <source>
        <dbReference type="SAM" id="Phobius"/>
    </source>
</evidence>
<dbReference type="EMBL" id="JADOEL010000019">
    <property type="protein sequence ID" value="MBF8179414.1"/>
    <property type="molecule type" value="Genomic_DNA"/>
</dbReference>
<organism evidence="3 4">
    <name type="scientific">Herminiimonas contaminans</name>
    <dbReference type="NCBI Taxonomy" id="1111140"/>
    <lineage>
        <taxon>Bacteria</taxon>
        <taxon>Pseudomonadati</taxon>
        <taxon>Pseudomonadota</taxon>
        <taxon>Betaproteobacteria</taxon>
        <taxon>Burkholderiales</taxon>
        <taxon>Oxalobacteraceae</taxon>
        <taxon>Herminiimonas</taxon>
    </lineage>
</organism>
<evidence type="ECO:0000256" key="1">
    <source>
        <dbReference type="SAM" id="MobiDB-lite"/>
    </source>
</evidence>
<accession>A0ABS0EYP0</accession>
<dbReference type="RefSeq" id="WP_195876456.1">
    <property type="nucleotide sequence ID" value="NZ_JADOEL010000019.1"/>
</dbReference>
<sequence>MFDAFNQHMDVVATVISLAILVALYFALKPRVDFWWLNFWYALPFVGKSIRLSKDSTRNAKNKEWTNAERTLCEDYKQHIHFITEPELNNRLDYLAKANDLGRTPTPVWLLAVLSLLVIAEGLGFSYLLGSWMAMEGSEDTRTLLMVAIVLVLCVILIFVTHSAGHQLYRTNLIRASEKEWRDAGQPGPLRSQTMMLKDDQKMDSDQPEYTQLVNRVGTSGSYFMVIVAIAIIVVIAVTSTWMRVKHLENEQTQETMQSGATAASGNPFASGLALPKEVTEPQNEADQKGIADRNDAKATEGMAAFIMLGFIFVVTQVVGIAAGFKWGFAGKESKAAYASTRGFSTYEDYQAQYAPVIQVAQSKLQTLQQQLARQGGNQSLNLRKSFDDYLSESRGFVMGAGSAAAAPTQATSPVEPSVTVDQALVRFEQLKSDQAAAKAYISGLPLAVREPLIVAIKEKKAREAEEQAQRERARNEDELNELF</sequence>
<name>A0ABS0EYP0_9BURK</name>
<comment type="caution">
    <text evidence="3">The sequence shown here is derived from an EMBL/GenBank/DDBJ whole genome shotgun (WGS) entry which is preliminary data.</text>
</comment>